<dbReference type="Proteomes" id="UP000019426">
    <property type="component" value="Chromosome M2/40_rep1"/>
</dbReference>
<dbReference type="CDD" id="cd06853">
    <property type="entry name" value="GT_WecA_like"/>
    <property type="match status" value="1"/>
</dbReference>
<dbReference type="GO" id="GO:0016780">
    <property type="term" value="F:phosphotransferase activity, for other substituted phosphate groups"/>
    <property type="evidence" value="ECO:0007669"/>
    <property type="project" value="InterPro"/>
</dbReference>
<dbReference type="PANTHER" id="PTHR22926:SF3">
    <property type="entry name" value="UNDECAPRENYL-PHOSPHATE ALPHA-N-ACETYLGLUCOSAMINYL 1-PHOSPHATE TRANSFERASE"/>
    <property type="match status" value="1"/>
</dbReference>
<feature type="transmembrane region" description="Helical" evidence="8">
    <location>
        <begin position="185"/>
        <end position="204"/>
    </location>
</feature>
<dbReference type="InterPro" id="IPR000715">
    <property type="entry name" value="Glycosyl_transferase_4"/>
</dbReference>
<dbReference type="HOGENOM" id="CLU_023982_2_4_9"/>
<comment type="subcellular location">
    <subcellularLocation>
        <location evidence="1">Cell membrane</location>
        <topology evidence="1">Multi-pass membrane protein</topology>
    </subcellularLocation>
</comment>
<evidence type="ECO:0000256" key="5">
    <source>
        <dbReference type="ARBA" id="ARBA00022989"/>
    </source>
</evidence>
<dbReference type="EMBL" id="HG917868">
    <property type="protein sequence ID" value="CDM69428.1"/>
    <property type="molecule type" value="Genomic_DNA"/>
</dbReference>
<keyword evidence="6 8" id="KW-0472">Membrane</keyword>
<accession>W6RYB2</accession>
<keyword evidence="5 8" id="KW-1133">Transmembrane helix</keyword>
<dbReference type="AlphaFoldDB" id="W6RYB2"/>
<dbReference type="OrthoDB" id="9805475at2"/>
<name>W6RYB2_9CLOT</name>
<dbReference type="GO" id="GO:0046872">
    <property type="term" value="F:metal ion binding"/>
    <property type="evidence" value="ECO:0007669"/>
    <property type="project" value="UniProtKB-KW"/>
</dbReference>
<feature type="transmembrane region" description="Helical" evidence="8">
    <location>
        <begin position="6"/>
        <end position="25"/>
    </location>
</feature>
<sequence length="341" mass="37008">MTSIFLITIAAFISCITVPFVKVLAKKVGAIDEPTGGRRIHKKPMPRLGGLSIYISFIITMTFFTESIGKEEICIMIGATVIVIGGIIDDIKELSPKCKFMFQIVASLILIVGNIKISIVSNPFNSNFAYFDINYLSIPITIFWVVGITNAFNFSDGLDGLCAGMGFISSFTVFLIALSNGRGEAAALIIVLAGAILGFLPYNFNPASIFLGDTGSQLIGFLIASISMVGTLKYATVFTIAVPILAIGIPILDTAFAMIRRKINGRSMFSADKGHLHHRLLNLGLSQRKAVSIMYLINGGLSIIAVIAMELETNVAYILFAITILIIIIIGWKLSFFRMKE</sequence>
<keyword evidence="7" id="KW-0460">Magnesium</keyword>
<organism evidence="9 10">
    <name type="scientific">Clostridium bornimense</name>
    <dbReference type="NCBI Taxonomy" id="1216932"/>
    <lineage>
        <taxon>Bacteria</taxon>
        <taxon>Bacillati</taxon>
        <taxon>Bacillota</taxon>
        <taxon>Clostridia</taxon>
        <taxon>Eubacteriales</taxon>
        <taxon>Clostridiaceae</taxon>
        <taxon>Clostridium</taxon>
    </lineage>
</organism>
<keyword evidence="7" id="KW-0479">Metal-binding</keyword>
<dbReference type="GO" id="GO:0044038">
    <property type="term" value="P:cell wall macromolecule biosynthetic process"/>
    <property type="evidence" value="ECO:0007669"/>
    <property type="project" value="TreeGrafter"/>
</dbReference>
<evidence type="ECO:0000313" key="10">
    <source>
        <dbReference type="Proteomes" id="UP000019426"/>
    </source>
</evidence>
<feature type="binding site" evidence="7">
    <location>
        <position position="213"/>
    </location>
    <ligand>
        <name>Mg(2+)</name>
        <dbReference type="ChEBI" id="CHEBI:18420"/>
    </ligand>
</feature>
<evidence type="ECO:0000256" key="7">
    <source>
        <dbReference type="PIRSR" id="PIRSR600715-1"/>
    </source>
</evidence>
<evidence type="ECO:0000256" key="8">
    <source>
        <dbReference type="SAM" id="Phobius"/>
    </source>
</evidence>
<dbReference type="InterPro" id="IPR018480">
    <property type="entry name" value="PNAcMuramoyl-5peptid_Trfase_CS"/>
</dbReference>
<evidence type="ECO:0000256" key="3">
    <source>
        <dbReference type="ARBA" id="ARBA00022679"/>
    </source>
</evidence>
<dbReference type="PANTHER" id="PTHR22926">
    <property type="entry name" value="PHOSPHO-N-ACETYLMURAMOYL-PENTAPEPTIDE-TRANSFERASE"/>
    <property type="match status" value="1"/>
</dbReference>
<feature type="transmembrane region" description="Helical" evidence="8">
    <location>
        <begin position="161"/>
        <end position="179"/>
    </location>
</feature>
<dbReference type="PATRIC" id="fig|1216932.3.peg.2269"/>
<dbReference type="GO" id="GO:0009103">
    <property type="term" value="P:lipopolysaccharide biosynthetic process"/>
    <property type="evidence" value="ECO:0007669"/>
    <property type="project" value="TreeGrafter"/>
</dbReference>
<dbReference type="PROSITE" id="PS01348">
    <property type="entry name" value="MRAY_2"/>
    <property type="match status" value="1"/>
</dbReference>
<keyword evidence="3 9" id="KW-0808">Transferase</keyword>
<dbReference type="STRING" id="1216932.CM240_2291"/>
<feature type="transmembrane region" description="Helical" evidence="8">
    <location>
        <begin position="100"/>
        <end position="121"/>
    </location>
</feature>
<evidence type="ECO:0000313" key="9">
    <source>
        <dbReference type="EMBL" id="CDM69428.1"/>
    </source>
</evidence>
<dbReference type="Pfam" id="PF00953">
    <property type="entry name" value="Glycos_transf_4"/>
    <property type="match status" value="1"/>
</dbReference>
<dbReference type="GO" id="GO:0005886">
    <property type="term" value="C:plasma membrane"/>
    <property type="evidence" value="ECO:0007669"/>
    <property type="project" value="UniProtKB-SubCell"/>
</dbReference>
<reference evidence="9 10" key="1">
    <citation type="submission" date="2013-11" db="EMBL/GenBank/DDBJ databases">
        <title>Complete genome sequence of Clostridum sp. M2/40.</title>
        <authorList>
            <person name="Wibberg D."/>
            <person name="Puehler A."/>
            <person name="Schlueter A."/>
        </authorList>
    </citation>
    <scope>NUCLEOTIDE SEQUENCE [LARGE SCALE GENOMIC DNA]</scope>
    <source>
        <strain evidence="10">M2/40</strain>
    </source>
</reference>
<keyword evidence="10" id="KW-1185">Reference proteome</keyword>
<evidence type="ECO:0000256" key="1">
    <source>
        <dbReference type="ARBA" id="ARBA00004651"/>
    </source>
</evidence>
<proteinExistence type="predicted"/>
<dbReference type="RefSeq" id="WP_044039231.1">
    <property type="nucleotide sequence ID" value="NZ_HG917868.1"/>
</dbReference>
<protein>
    <submittedName>
        <fullName evidence="9">Putative undecaprenyl-phosphate N-acetylglucosaminyl 1-phosphatetransferase</fullName>
        <ecNumber evidence="9">2.7.8.-</ecNumber>
    </submittedName>
</protein>
<dbReference type="EC" id="2.7.8.-" evidence="9"/>
<feature type="transmembrane region" description="Helical" evidence="8">
    <location>
        <begin position="315"/>
        <end position="336"/>
    </location>
</feature>
<dbReference type="KEGG" id="clt:CM240_2291"/>
<dbReference type="eggNOG" id="COG0472">
    <property type="taxonomic scope" value="Bacteria"/>
</dbReference>
<keyword evidence="4 8" id="KW-0812">Transmembrane</keyword>
<evidence type="ECO:0000256" key="6">
    <source>
        <dbReference type="ARBA" id="ARBA00023136"/>
    </source>
</evidence>
<feature type="transmembrane region" description="Helical" evidence="8">
    <location>
        <begin position="45"/>
        <end position="64"/>
    </location>
</feature>
<keyword evidence="2" id="KW-1003">Cell membrane</keyword>
<feature type="binding site" evidence="7">
    <location>
        <position position="153"/>
    </location>
    <ligand>
        <name>Mg(2+)</name>
        <dbReference type="ChEBI" id="CHEBI:18420"/>
    </ligand>
</feature>
<evidence type="ECO:0000256" key="2">
    <source>
        <dbReference type="ARBA" id="ARBA00022475"/>
    </source>
</evidence>
<feature type="transmembrane region" description="Helical" evidence="8">
    <location>
        <begin position="240"/>
        <end position="259"/>
    </location>
</feature>
<feature type="transmembrane region" description="Helical" evidence="8">
    <location>
        <begin position="133"/>
        <end position="154"/>
    </location>
</feature>
<feature type="transmembrane region" description="Helical" evidence="8">
    <location>
        <begin position="290"/>
        <end position="309"/>
    </location>
</feature>
<gene>
    <name evidence="9" type="ORF">CM240_2291</name>
</gene>
<evidence type="ECO:0000256" key="4">
    <source>
        <dbReference type="ARBA" id="ARBA00022692"/>
    </source>
</evidence>
<dbReference type="GO" id="GO:0071555">
    <property type="term" value="P:cell wall organization"/>
    <property type="evidence" value="ECO:0007669"/>
    <property type="project" value="TreeGrafter"/>
</dbReference>
<comment type="cofactor">
    <cofactor evidence="7">
        <name>Mg(2+)</name>
        <dbReference type="ChEBI" id="CHEBI:18420"/>
    </cofactor>
</comment>